<organism evidence="3 4">
    <name type="scientific">Staphylotrichum longicolle</name>
    <dbReference type="NCBI Taxonomy" id="669026"/>
    <lineage>
        <taxon>Eukaryota</taxon>
        <taxon>Fungi</taxon>
        <taxon>Dikarya</taxon>
        <taxon>Ascomycota</taxon>
        <taxon>Pezizomycotina</taxon>
        <taxon>Sordariomycetes</taxon>
        <taxon>Sordariomycetidae</taxon>
        <taxon>Sordariales</taxon>
        <taxon>Chaetomiaceae</taxon>
        <taxon>Staphylotrichum</taxon>
    </lineage>
</organism>
<dbReference type="Proteomes" id="UP001197093">
    <property type="component" value="Unassembled WGS sequence"/>
</dbReference>
<feature type="transmembrane region" description="Helical" evidence="2">
    <location>
        <begin position="244"/>
        <end position="264"/>
    </location>
</feature>
<keyword evidence="4" id="KW-1185">Reference proteome</keyword>
<reference evidence="3" key="1">
    <citation type="submission" date="2023-02" db="EMBL/GenBank/DDBJ databases">
        <authorList>
            <person name="Palmer J.M."/>
        </authorList>
    </citation>
    <scope>NUCLEOTIDE SEQUENCE</scope>
    <source>
        <strain evidence="3">FW57</strain>
    </source>
</reference>
<keyword evidence="2" id="KW-0472">Membrane</keyword>
<proteinExistence type="predicted"/>
<dbReference type="PANTHER" id="PTHR35394:SF5">
    <property type="entry name" value="DUF3176 DOMAIN-CONTAINING PROTEIN"/>
    <property type="match status" value="1"/>
</dbReference>
<evidence type="ECO:0000313" key="3">
    <source>
        <dbReference type="EMBL" id="KAG7287489.1"/>
    </source>
</evidence>
<dbReference type="PANTHER" id="PTHR35394">
    <property type="entry name" value="DUF3176 DOMAIN-CONTAINING PROTEIN"/>
    <property type="match status" value="1"/>
</dbReference>
<evidence type="ECO:0000256" key="1">
    <source>
        <dbReference type="SAM" id="MobiDB-lite"/>
    </source>
</evidence>
<protein>
    <submittedName>
        <fullName evidence="3">Uncharacterized protein</fullName>
    </submittedName>
</protein>
<keyword evidence="2" id="KW-1133">Transmembrane helix</keyword>
<keyword evidence="2" id="KW-0812">Transmembrane</keyword>
<feature type="compositionally biased region" description="Basic and acidic residues" evidence="1">
    <location>
        <begin position="368"/>
        <end position="378"/>
    </location>
</feature>
<gene>
    <name evidence="3" type="ORF">NEMBOFW57_007001</name>
</gene>
<sequence length="378" mass="41117">MGVCSRCADVTSLVTGPHPRNGSRFGDLRLPTGAAVSFDAGFPYLSLNQTTNLSWAGDLVPRDMSRDISWALASFTVLTAVEGPFSAVQTPCRLLSGTVYTAENISSAPDAGDDDPPDQPRRVERAAPIDCIYRMDEVYAQAVARFLRSLLTGRCTYDPSDQAGFLDCGDRFSLDAFFHHWTATAESIAETAEGLALAATNKMRLTGKAPRVDNIPDPAVNMVYDSVAADVWQTSVCTSVDWKWLLLPALLAALGAVALGVAILRTWRQSGRADGVPVWKWSALPLLFYGDRFAPSDGSDRLVAFAAGRPLMNIRDMDSLADSLPVRFQTDTFSTMEKANEQGLLGGGYTAETERRRDDEDADVDSLLIRDEDRQSTT</sequence>
<dbReference type="EMBL" id="JAHCVI010000003">
    <property type="protein sequence ID" value="KAG7287489.1"/>
    <property type="molecule type" value="Genomic_DNA"/>
</dbReference>
<evidence type="ECO:0000256" key="2">
    <source>
        <dbReference type="SAM" id="Phobius"/>
    </source>
</evidence>
<comment type="caution">
    <text evidence="3">The sequence shown here is derived from an EMBL/GenBank/DDBJ whole genome shotgun (WGS) entry which is preliminary data.</text>
</comment>
<dbReference type="AlphaFoldDB" id="A0AAD4ETZ7"/>
<feature type="region of interest" description="Disordered" evidence="1">
    <location>
        <begin position="344"/>
        <end position="378"/>
    </location>
</feature>
<evidence type="ECO:0000313" key="4">
    <source>
        <dbReference type="Proteomes" id="UP001197093"/>
    </source>
</evidence>
<name>A0AAD4ETZ7_9PEZI</name>
<accession>A0AAD4ETZ7</accession>